<dbReference type="OMA" id="IPLKWEH"/>
<evidence type="ECO:0000259" key="2">
    <source>
        <dbReference type="SMART" id="SM00481"/>
    </source>
</evidence>
<feature type="compositionally biased region" description="Basic residues" evidence="1">
    <location>
        <begin position="18"/>
        <end position="31"/>
    </location>
</feature>
<sequence>MADSNHNNQDGTGQRRSTTTKKKKKKNRGRKRVTIEQIIALNEVYDWAFSPKQTISVSAPVPTDDGFSMTIGDKEKEKKVVFEFHSHSTCSDGYLSPSALVDRAHRKGVKVLALTDHDTMAGVSEALEAAQRVGMRIIPGVEISTMFQHGDKSGSEEPVHILAYYSGCGPSQSDRLEKCLSDIRDGRYHRAKSMLKKLNNLKMPLEWENVVKIAGDGVAPGRVHVARAMVNAGYVENLKEAFDRYLHDDGPAYAKGSEPPTEETVKLIQQTGGVAVLAHPWSLNNHTAIISALKTAGIHAVEVYKNDGKMDVFSNMCDKYELIKLGGSDYHGKNTNGEADLGSVTLPVSTVFKFLSVARPIWSNSIKDTLTNFTNEPTNANLEKMTKFGKFKSRDKSLMDSCLCYWLSKDEITDEIKELSLKCSKILVNKN</sequence>
<organism evidence="3 4">
    <name type="scientific">Zostera marina</name>
    <name type="common">Eelgrass</name>
    <dbReference type="NCBI Taxonomy" id="29655"/>
    <lineage>
        <taxon>Eukaryota</taxon>
        <taxon>Viridiplantae</taxon>
        <taxon>Streptophyta</taxon>
        <taxon>Embryophyta</taxon>
        <taxon>Tracheophyta</taxon>
        <taxon>Spermatophyta</taxon>
        <taxon>Magnoliopsida</taxon>
        <taxon>Liliopsida</taxon>
        <taxon>Zosteraceae</taxon>
        <taxon>Zostera</taxon>
    </lineage>
</organism>
<feature type="region of interest" description="Disordered" evidence="1">
    <location>
        <begin position="1"/>
        <end position="31"/>
    </location>
</feature>
<name>A0A0K9NLG2_ZOSMR</name>
<evidence type="ECO:0000256" key="1">
    <source>
        <dbReference type="SAM" id="MobiDB-lite"/>
    </source>
</evidence>
<feature type="domain" description="Polymerase/histidinol phosphatase N-terminal" evidence="2">
    <location>
        <begin position="82"/>
        <end position="147"/>
    </location>
</feature>
<dbReference type="InterPro" id="IPR016195">
    <property type="entry name" value="Pol/histidinol_Pase-like"/>
</dbReference>
<dbReference type="EMBL" id="LFYR01002138">
    <property type="protein sequence ID" value="KMZ56815.1"/>
    <property type="molecule type" value="Genomic_DNA"/>
</dbReference>
<dbReference type="SUPFAM" id="SSF89550">
    <property type="entry name" value="PHP domain-like"/>
    <property type="match status" value="1"/>
</dbReference>
<dbReference type="Gene3D" id="1.10.150.650">
    <property type="match status" value="1"/>
</dbReference>
<dbReference type="AlphaFoldDB" id="A0A0K9NLG2"/>
<dbReference type="SMART" id="SM00481">
    <property type="entry name" value="POLIIIAc"/>
    <property type="match status" value="1"/>
</dbReference>
<evidence type="ECO:0000313" key="3">
    <source>
        <dbReference type="EMBL" id="KMZ56815.1"/>
    </source>
</evidence>
<keyword evidence="4" id="KW-1185">Reference proteome</keyword>
<dbReference type="FunFam" id="1.10.150.650:FF:000002">
    <property type="entry name" value="PHP domain-containing protein"/>
    <property type="match status" value="1"/>
</dbReference>
<gene>
    <name evidence="3" type="ORF">ZOSMA_91G00820</name>
</gene>
<dbReference type="OrthoDB" id="16564at2759"/>
<dbReference type="Gene3D" id="3.20.20.140">
    <property type="entry name" value="Metal-dependent hydrolases"/>
    <property type="match status" value="1"/>
</dbReference>
<dbReference type="STRING" id="29655.A0A0K9NLG2"/>
<dbReference type="Proteomes" id="UP000036987">
    <property type="component" value="Unassembled WGS sequence"/>
</dbReference>
<feature type="compositionally biased region" description="Polar residues" evidence="1">
    <location>
        <begin position="1"/>
        <end position="10"/>
    </location>
</feature>
<dbReference type="PANTHER" id="PTHR42924:SF3">
    <property type="entry name" value="POLYMERASE_HISTIDINOL PHOSPHATASE N-TERMINAL DOMAIN-CONTAINING PROTEIN"/>
    <property type="match status" value="1"/>
</dbReference>
<dbReference type="InterPro" id="IPR052018">
    <property type="entry name" value="PHP_domain"/>
</dbReference>
<dbReference type="PANTHER" id="PTHR42924">
    <property type="entry name" value="EXONUCLEASE"/>
    <property type="match status" value="1"/>
</dbReference>
<accession>A0A0K9NLG2</accession>
<dbReference type="GO" id="GO:0004534">
    <property type="term" value="F:5'-3' RNA exonuclease activity"/>
    <property type="evidence" value="ECO:0000318"/>
    <property type="project" value="GO_Central"/>
</dbReference>
<evidence type="ECO:0000313" key="4">
    <source>
        <dbReference type="Proteomes" id="UP000036987"/>
    </source>
</evidence>
<dbReference type="InterPro" id="IPR004013">
    <property type="entry name" value="PHP_dom"/>
</dbReference>
<dbReference type="GO" id="GO:0035312">
    <property type="term" value="F:5'-3' DNA exonuclease activity"/>
    <property type="evidence" value="ECO:0000318"/>
    <property type="project" value="GO_Central"/>
</dbReference>
<dbReference type="CDD" id="cd07438">
    <property type="entry name" value="PHP_HisPPase_AMP"/>
    <property type="match status" value="1"/>
</dbReference>
<protein>
    <submittedName>
        <fullName evidence="3">PHP domain-containing protein</fullName>
    </submittedName>
</protein>
<dbReference type="InterPro" id="IPR003141">
    <property type="entry name" value="Pol/His_phosphatase_N"/>
</dbReference>
<proteinExistence type="predicted"/>
<comment type="caution">
    <text evidence="3">The sequence shown here is derived from an EMBL/GenBank/DDBJ whole genome shotgun (WGS) entry which is preliminary data.</text>
</comment>
<reference evidence="4" key="1">
    <citation type="journal article" date="2016" name="Nature">
        <title>The genome of the seagrass Zostera marina reveals angiosperm adaptation to the sea.</title>
        <authorList>
            <person name="Olsen J.L."/>
            <person name="Rouze P."/>
            <person name="Verhelst B."/>
            <person name="Lin Y.-C."/>
            <person name="Bayer T."/>
            <person name="Collen J."/>
            <person name="Dattolo E."/>
            <person name="De Paoli E."/>
            <person name="Dittami S."/>
            <person name="Maumus F."/>
            <person name="Michel G."/>
            <person name="Kersting A."/>
            <person name="Lauritano C."/>
            <person name="Lohaus R."/>
            <person name="Toepel M."/>
            <person name="Tonon T."/>
            <person name="Vanneste K."/>
            <person name="Amirebrahimi M."/>
            <person name="Brakel J."/>
            <person name="Bostroem C."/>
            <person name="Chovatia M."/>
            <person name="Grimwood J."/>
            <person name="Jenkins J.W."/>
            <person name="Jueterbock A."/>
            <person name="Mraz A."/>
            <person name="Stam W.T."/>
            <person name="Tice H."/>
            <person name="Bornberg-Bauer E."/>
            <person name="Green P.J."/>
            <person name="Pearson G.A."/>
            <person name="Procaccini G."/>
            <person name="Duarte C.M."/>
            <person name="Schmutz J."/>
            <person name="Reusch T.B.H."/>
            <person name="Van de Peer Y."/>
        </authorList>
    </citation>
    <scope>NUCLEOTIDE SEQUENCE [LARGE SCALE GENOMIC DNA]</scope>
    <source>
        <strain evidence="4">cv. Finnish</strain>
    </source>
</reference>
<dbReference type="Pfam" id="PF02811">
    <property type="entry name" value="PHP"/>
    <property type="match status" value="1"/>
</dbReference>